<dbReference type="SUPFAM" id="SSF90123">
    <property type="entry name" value="ABC transporter transmembrane region"/>
    <property type="match status" value="1"/>
</dbReference>
<evidence type="ECO:0000256" key="1">
    <source>
        <dbReference type="ARBA" id="ARBA00004651"/>
    </source>
</evidence>
<dbReference type="Gene3D" id="3.40.50.300">
    <property type="entry name" value="P-loop containing nucleotide triphosphate hydrolases"/>
    <property type="match status" value="1"/>
</dbReference>
<dbReference type="GO" id="GO:0030253">
    <property type="term" value="P:protein secretion by the type I secretion system"/>
    <property type="evidence" value="ECO:0007669"/>
    <property type="project" value="InterPro"/>
</dbReference>
<name>A0A6B3RKM7_9RHOB</name>
<sequence>MTAGFGVVQSAPGREELRQVGRGSRGIFLTAALFSIFVNLLMLTGPIYMLQIYDRVLGSQSEATLIALSALVIFLFVIMGLLDHARARLLALVGARLQARLDARVFAAALSRASVAPGDPLANSAQRDLQSMQQFWASPISGALMDMPWAPLFLSAIFVFHPILGWFALTGGAVLVVLTLINHKVSKTPSLHSSAASVAADQIADRLKSQAEVLRALGMRGAAFQRWEGARIKALAAGVHSASLLGGFSSSTKTLRLFLQSAILGLGAWLVLRGELTGGAMIAASIILGRALAPIEQAIGQWGLLARAREGRDNLSKLLSLQPPEARRTALPRPKALLEVEGLSVMLPGSAKPILRNVSFRLEPGQALGIIGPSGAGKSTLGRAIVGAIRPVAGNIRLDGAELDQFDPDVLGAHIGYLPQTVSLFDATVAENIARLSLAPDADKVVAAARASAAHDMILRLPKGYDTRLSEGGTHLSGGQIQRVGLARSLYTDPVLLVLDEPNSNLDNDGSVALNSVIRKIKADGGSVVVIAHRPAAIQECDMLLMLEDGARRAFGPRDEVLRGIVKNATEIVRTMGPGGVS</sequence>
<dbReference type="GO" id="GO:0015421">
    <property type="term" value="F:ABC-type oligopeptide transporter activity"/>
    <property type="evidence" value="ECO:0007669"/>
    <property type="project" value="TreeGrafter"/>
</dbReference>
<organism evidence="10 11">
    <name type="scientific">Pseudotabrizicola algicola</name>
    <dbReference type="NCBI Taxonomy" id="2709381"/>
    <lineage>
        <taxon>Bacteria</taxon>
        <taxon>Pseudomonadati</taxon>
        <taxon>Pseudomonadota</taxon>
        <taxon>Alphaproteobacteria</taxon>
        <taxon>Rhodobacterales</taxon>
        <taxon>Paracoccaceae</taxon>
        <taxon>Pseudotabrizicola</taxon>
    </lineage>
</organism>
<dbReference type="InterPro" id="IPR003439">
    <property type="entry name" value="ABC_transporter-like_ATP-bd"/>
</dbReference>
<keyword evidence="4" id="KW-0067">ATP-binding</keyword>
<evidence type="ECO:0000256" key="3">
    <source>
        <dbReference type="ARBA" id="ARBA00022741"/>
    </source>
</evidence>
<accession>A0A6B3RKM7</accession>
<dbReference type="PANTHER" id="PTHR43394:SF1">
    <property type="entry name" value="ATP-BINDING CASSETTE SUB-FAMILY B MEMBER 10, MITOCHONDRIAL"/>
    <property type="match status" value="1"/>
</dbReference>
<dbReference type="InterPro" id="IPR039421">
    <property type="entry name" value="Type_1_exporter"/>
</dbReference>
<keyword evidence="2 7" id="KW-0812">Transmembrane</keyword>
<evidence type="ECO:0000313" key="11">
    <source>
        <dbReference type="Proteomes" id="UP000481421"/>
    </source>
</evidence>
<comment type="caution">
    <text evidence="10">The sequence shown here is derived from an EMBL/GenBank/DDBJ whole genome shotgun (WGS) entry which is preliminary data.</text>
</comment>
<feature type="transmembrane region" description="Helical" evidence="7">
    <location>
        <begin position="163"/>
        <end position="181"/>
    </location>
</feature>
<dbReference type="GO" id="GO:0005886">
    <property type="term" value="C:plasma membrane"/>
    <property type="evidence" value="ECO:0007669"/>
    <property type="project" value="UniProtKB-SubCell"/>
</dbReference>
<keyword evidence="3" id="KW-0547">Nucleotide-binding</keyword>
<dbReference type="Proteomes" id="UP000481421">
    <property type="component" value="Unassembled WGS sequence"/>
</dbReference>
<feature type="transmembrane region" description="Helical" evidence="7">
    <location>
        <begin position="27"/>
        <end position="51"/>
    </location>
</feature>
<dbReference type="PROSITE" id="PS50929">
    <property type="entry name" value="ABC_TM1F"/>
    <property type="match status" value="1"/>
</dbReference>
<dbReference type="Pfam" id="PF00664">
    <property type="entry name" value="ABC_membrane"/>
    <property type="match status" value="1"/>
</dbReference>
<dbReference type="PROSITE" id="PS50893">
    <property type="entry name" value="ABC_TRANSPORTER_2"/>
    <property type="match status" value="1"/>
</dbReference>
<dbReference type="InterPro" id="IPR003593">
    <property type="entry name" value="AAA+_ATPase"/>
</dbReference>
<dbReference type="GO" id="GO:0016887">
    <property type="term" value="F:ATP hydrolysis activity"/>
    <property type="evidence" value="ECO:0007669"/>
    <property type="project" value="InterPro"/>
</dbReference>
<evidence type="ECO:0000256" key="6">
    <source>
        <dbReference type="ARBA" id="ARBA00023136"/>
    </source>
</evidence>
<dbReference type="NCBIfam" id="TIGR01842">
    <property type="entry name" value="type_I_sec_PrtD"/>
    <property type="match status" value="1"/>
</dbReference>
<evidence type="ECO:0000259" key="8">
    <source>
        <dbReference type="PROSITE" id="PS50893"/>
    </source>
</evidence>
<reference evidence="10 11" key="1">
    <citation type="submission" date="2020-02" db="EMBL/GenBank/DDBJ databases">
        <title>Rhodobacter algicola sp. nov., isolated from microalga culture.</title>
        <authorList>
            <person name="Park C.-Y."/>
        </authorList>
    </citation>
    <scope>NUCLEOTIDE SEQUENCE [LARGE SCALE GENOMIC DNA]</scope>
    <source>
        <strain evidence="10 11">ETT8</strain>
    </source>
</reference>
<evidence type="ECO:0000259" key="9">
    <source>
        <dbReference type="PROSITE" id="PS50929"/>
    </source>
</evidence>
<dbReference type="InterPro" id="IPR027417">
    <property type="entry name" value="P-loop_NTPase"/>
</dbReference>
<evidence type="ECO:0000256" key="4">
    <source>
        <dbReference type="ARBA" id="ARBA00022840"/>
    </source>
</evidence>
<dbReference type="InterPro" id="IPR010128">
    <property type="entry name" value="ATPase_T1SS_PrtD-like"/>
</dbReference>
<dbReference type="PANTHER" id="PTHR43394">
    <property type="entry name" value="ATP-DEPENDENT PERMEASE MDL1, MITOCHONDRIAL"/>
    <property type="match status" value="1"/>
</dbReference>
<dbReference type="PROSITE" id="PS00211">
    <property type="entry name" value="ABC_TRANSPORTER_1"/>
    <property type="match status" value="1"/>
</dbReference>
<dbReference type="GO" id="GO:0005524">
    <property type="term" value="F:ATP binding"/>
    <property type="evidence" value="ECO:0007669"/>
    <property type="project" value="UniProtKB-KW"/>
</dbReference>
<dbReference type="Gene3D" id="1.20.1560.10">
    <property type="entry name" value="ABC transporter type 1, transmembrane domain"/>
    <property type="match status" value="1"/>
</dbReference>
<feature type="transmembrane region" description="Helical" evidence="7">
    <location>
        <begin position="63"/>
        <end position="82"/>
    </location>
</feature>
<dbReference type="GO" id="GO:0030256">
    <property type="term" value="C:type I protein secretion system complex"/>
    <property type="evidence" value="ECO:0007669"/>
    <property type="project" value="InterPro"/>
</dbReference>
<dbReference type="EMBL" id="JAAIKE010000003">
    <property type="protein sequence ID" value="NEX46590.1"/>
    <property type="molecule type" value="Genomic_DNA"/>
</dbReference>
<gene>
    <name evidence="10" type="ORF">G3572_10270</name>
</gene>
<dbReference type="AlphaFoldDB" id="A0A6B3RKM7"/>
<evidence type="ECO:0000256" key="7">
    <source>
        <dbReference type="SAM" id="Phobius"/>
    </source>
</evidence>
<keyword evidence="11" id="KW-1185">Reference proteome</keyword>
<dbReference type="InterPro" id="IPR036640">
    <property type="entry name" value="ABC1_TM_sf"/>
</dbReference>
<keyword evidence="6 7" id="KW-0472">Membrane</keyword>
<dbReference type="InterPro" id="IPR017871">
    <property type="entry name" value="ABC_transporter-like_CS"/>
</dbReference>
<dbReference type="SUPFAM" id="SSF52540">
    <property type="entry name" value="P-loop containing nucleoside triphosphate hydrolases"/>
    <property type="match status" value="1"/>
</dbReference>
<evidence type="ECO:0000256" key="5">
    <source>
        <dbReference type="ARBA" id="ARBA00022989"/>
    </source>
</evidence>
<dbReference type="RefSeq" id="WP_164611451.1">
    <property type="nucleotide sequence ID" value="NZ_JAAIKE010000003.1"/>
</dbReference>
<dbReference type="Pfam" id="PF00005">
    <property type="entry name" value="ABC_tran"/>
    <property type="match status" value="1"/>
</dbReference>
<comment type="subcellular location">
    <subcellularLocation>
        <location evidence="1">Cell membrane</location>
        <topology evidence="1">Multi-pass membrane protein</topology>
    </subcellularLocation>
</comment>
<dbReference type="InterPro" id="IPR011527">
    <property type="entry name" value="ABC1_TM_dom"/>
</dbReference>
<keyword evidence="5 7" id="KW-1133">Transmembrane helix</keyword>
<protein>
    <submittedName>
        <fullName evidence="10">Type I secretion system permease/ATPase</fullName>
    </submittedName>
</protein>
<evidence type="ECO:0000313" key="10">
    <source>
        <dbReference type="EMBL" id="NEX46590.1"/>
    </source>
</evidence>
<dbReference type="SMART" id="SM00382">
    <property type="entry name" value="AAA"/>
    <property type="match status" value="1"/>
</dbReference>
<feature type="domain" description="ABC transporter" evidence="8">
    <location>
        <begin position="338"/>
        <end position="574"/>
    </location>
</feature>
<proteinExistence type="predicted"/>
<evidence type="ECO:0000256" key="2">
    <source>
        <dbReference type="ARBA" id="ARBA00022692"/>
    </source>
</evidence>
<feature type="domain" description="ABC transmembrane type-1" evidence="9">
    <location>
        <begin position="29"/>
        <end position="307"/>
    </location>
</feature>